<evidence type="ECO:0000313" key="10">
    <source>
        <dbReference type="Proteomes" id="UP000265200"/>
    </source>
</evidence>
<keyword evidence="4" id="KW-0963">Cytoplasm</keyword>
<dbReference type="PANTHER" id="PTHR15175:SF3">
    <property type="entry name" value="NEUTROPHIL CYTOSOL FACTOR 2"/>
    <property type="match status" value="1"/>
</dbReference>
<name>A0A3P9H313_ORYLA</name>
<sequence>MSFVDTLRQWDDGVTCADKQDFSEALRILLAIPEPNSKICFNIGCLHLLNQNLDDAEKAFDCSIGKDEHLAVAFFQRGITFYKKMRYEESIGDFQRAFKTLRGNNLIDYKALGLRYILYACEVLHNMALAEAQLGNWEKAEQNLRKALDYKTEAKLSVIEKAQQAVLKEKLFKLVEFPSKMMFKPNKHYVAELEKKDYLGKAKVVASVNPQDDFSGFAPLQPQVEDGPLSPREPEVLRALEGEPHTVLFEFVPETCDELAVKPGNMVFVLQKGADNWAYVIFNGRTGLVPYNYLERQEISLALKQKKSVVFIINASLIIRFPFKSKVPDSLYIVKVHFTFTFAVSIPRETSYEVLIRKISKKVKLPSDNISLSLDSSGQRAIDANTDMEMVWSQVRAGRITLWCNEKKEGEETHKVALHSYQSANPEDLNFKEGDEIIVLARINQDWLEGRCNGIPVNGQ</sequence>
<feature type="domain" description="SH3" evidence="8">
    <location>
        <begin position="410"/>
        <end position="460"/>
    </location>
</feature>
<evidence type="ECO:0000256" key="4">
    <source>
        <dbReference type="ARBA" id="ARBA00022490"/>
    </source>
</evidence>
<dbReference type="InterPro" id="IPR019734">
    <property type="entry name" value="TPR_rpt"/>
</dbReference>
<protein>
    <submittedName>
        <fullName evidence="9">Neutrophil cytosolic factor 2</fullName>
    </submittedName>
</protein>
<dbReference type="Gene3D" id="3.10.20.90">
    <property type="entry name" value="Phosphatidylinositol 3-kinase Catalytic Subunit, Chain A, domain 1"/>
    <property type="match status" value="1"/>
</dbReference>
<reference evidence="9" key="3">
    <citation type="submission" date="2025-08" db="UniProtKB">
        <authorList>
            <consortium name="Ensembl"/>
        </authorList>
    </citation>
    <scope>IDENTIFICATION</scope>
    <source>
        <strain evidence="9">HSOK</strain>
    </source>
</reference>
<evidence type="ECO:0000256" key="7">
    <source>
        <dbReference type="PROSITE-ProRule" id="PRU00192"/>
    </source>
</evidence>
<dbReference type="InterPro" id="IPR001452">
    <property type="entry name" value="SH3_domain"/>
</dbReference>
<dbReference type="SUPFAM" id="SSF50044">
    <property type="entry name" value="SH3-domain"/>
    <property type="match status" value="2"/>
</dbReference>
<dbReference type="SMART" id="SM00028">
    <property type="entry name" value="TPR"/>
    <property type="match status" value="3"/>
</dbReference>
<reference key="1">
    <citation type="journal article" date="2007" name="Nature">
        <title>The medaka draft genome and insights into vertebrate genome evolution.</title>
        <authorList>
            <person name="Kasahara M."/>
            <person name="Naruse K."/>
            <person name="Sasaki S."/>
            <person name="Nakatani Y."/>
            <person name="Qu W."/>
            <person name="Ahsan B."/>
            <person name="Yamada T."/>
            <person name="Nagayasu Y."/>
            <person name="Doi K."/>
            <person name="Kasai Y."/>
            <person name="Jindo T."/>
            <person name="Kobayashi D."/>
            <person name="Shimada A."/>
            <person name="Toyoda A."/>
            <person name="Kuroki Y."/>
            <person name="Fujiyama A."/>
            <person name="Sasaki T."/>
            <person name="Shimizu A."/>
            <person name="Asakawa S."/>
            <person name="Shimizu N."/>
            <person name="Hashimoto S."/>
            <person name="Yang J."/>
            <person name="Lee Y."/>
            <person name="Matsushima K."/>
            <person name="Sugano S."/>
            <person name="Sakaizumi M."/>
            <person name="Narita T."/>
            <person name="Ohishi K."/>
            <person name="Haga S."/>
            <person name="Ohta F."/>
            <person name="Nomoto H."/>
            <person name="Nogata K."/>
            <person name="Morishita T."/>
            <person name="Endo T."/>
            <person name="Shin-I T."/>
            <person name="Takeda H."/>
            <person name="Morishita S."/>
            <person name="Kohara Y."/>
        </authorList>
    </citation>
    <scope>NUCLEOTIDE SEQUENCE [LARGE SCALE GENOMIC DNA]</scope>
    <source>
        <strain>Hd-rR</strain>
    </source>
</reference>
<keyword evidence="6" id="KW-0802">TPR repeat</keyword>
<dbReference type="PRINTS" id="PR00499">
    <property type="entry name" value="P67PHOX"/>
</dbReference>
<dbReference type="PANTHER" id="PTHR15175">
    <property type="entry name" value="NEUTROPHIL CYTOSOLIC FACTOR 2, NEUTROPHIL NADPH OXIDASE FACTOR 2"/>
    <property type="match status" value="1"/>
</dbReference>
<dbReference type="GO" id="GO:0005737">
    <property type="term" value="C:cytoplasm"/>
    <property type="evidence" value="ECO:0007669"/>
    <property type="project" value="UniProtKB-SubCell"/>
</dbReference>
<organism evidence="9 10">
    <name type="scientific">Oryzias latipes</name>
    <name type="common">Japanese rice fish</name>
    <name type="synonym">Japanese killifish</name>
    <dbReference type="NCBI Taxonomy" id="8090"/>
    <lineage>
        <taxon>Eukaryota</taxon>
        <taxon>Metazoa</taxon>
        <taxon>Chordata</taxon>
        <taxon>Craniata</taxon>
        <taxon>Vertebrata</taxon>
        <taxon>Euteleostomi</taxon>
        <taxon>Actinopterygii</taxon>
        <taxon>Neopterygii</taxon>
        <taxon>Teleostei</taxon>
        <taxon>Neoteleostei</taxon>
        <taxon>Acanthomorphata</taxon>
        <taxon>Ovalentaria</taxon>
        <taxon>Atherinomorphae</taxon>
        <taxon>Beloniformes</taxon>
        <taxon>Adrianichthyidae</taxon>
        <taxon>Oryziinae</taxon>
        <taxon>Oryzias</taxon>
    </lineage>
</organism>
<dbReference type="Pfam" id="PF00018">
    <property type="entry name" value="SH3_1"/>
    <property type="match status" value="1"/>
</dbReference>
<keyword evidence="3 7" id="KW-0728">SH3 domain</keyword>
<dbReference type="AlphaFoldDB" id="A0A3P9H313"/>
<evidence type="ECO:0000256" key="5">
    <source>
        <dbReference type="ARBA" id="ARBA00022737"/>
    </source>
</evidence>
<dbReference type="SMART" id="SM00326">
    <property type="entry name" value="SH3"/>
    <property type="match status" value="2"/>
</dbReference>
<dbReference type="InterPro" id="IPR051864">
    <property type="entry name" value="NCF2_NOXA1"/>
</dbReference>
<proteinExistence type="inferred from homology"/>
<feature type="domain" description="SH3" evidence="8">
    <location>
        <begin position="240"/>
        <end position="299"/>
    </location>
</feature>
<dbReference type="InterPro" id="IPR036028">
    <property type="entry name" value="SH3-like_dom_sf"/>
</dbReference>
<reference evidence="9" key="4">
    <citation type="submission" date="2025-09" db="UniProtKB">
        <authorList>
            <consortium name="Ensembl"/>
        </authorList>
    </citation>
    <scope>IDENTIFICATION</scope>
    <source>
        <strain evidence="9">HSOK</strain>
    </source>
</reference>
<accession>A0A3P9H313</accession>
<dbReference type="Pfam" id="PF14604">
    <property type="entry name" value="SH3_9"/>
    <property type="match status" value="1"/>
</dbReference>
<evidence type="ECO:0000256" key="6">
    <source>
        <dbReference type="ARBA" id="ARBA00022803"/>
    </source>
</evidence>
<evidence type="ECO:0000256" key="1">
    <source>
        <dbReference type="ARBA" id="ARBA00004496"/>
    </source>
</evidence>
<evidence type="ECO:0000256" key="2">
    <source>
        <dbReference type="ARBA" id="ARBA00008051"/>
    </source>
</evidence>
<keyword evidence="5" id="KW-0677">Repeat</keyword>
<dbReference type="InterPro" id="IPR011990">
    <property type="entry name" value="TPR-like_helical_dom_sf"/>
</dbReference>
<dbReference type="Gene3D" id="2.30.30.40">
    <property type="entry name" value="SH3 Domains"/>
    <property type="match status" value="2"/>
</dbReference>
<evidence type="ECO:0000259" key="8">
    <source>
        <dbReference type="PROSITE" id="PS50002"/>
    </source>
</evidence>
<comment type="subcellular location">
    <subcellularLocation>
        <location evidence="1">Cytoplasm</location>
    </subcellularLocation>
</comment>
<dbReference type="Proteomes" id="UP000265200">
    <property type="component" value="Chromosome 20"/>
</dbReference>
<comment type="similarity">
    <text evidence="2">Belongs to the NCF2/NOXA1 family.</text>
</comment>
<dbReference type="FunFam" id="1.25.40.10:FF:000017">
    <property type="entry name" value="NADPH oxidase regulator NoxR"/>
    <property type="match status" value="1"/>
</dbReference>
<evidence type="ECO:0000313" key="9">
    <source>
        <dbReference type="Ensembl" id="ENSORLP00015002200.1"/>
    </source>
</evidence>
<dbReference type="Gene3D" id="1.25.40.10">
    <property type="entry name" value="Tetratricopeptide repeat domain"/>
    <property type="match status" value="1"/>
</dbReference>
<dbReference type="PROSITE" id="PS50002">
    <property type="entry name" value="SH3"/>
    <property type="match status" value="2"/>
</dbReference>
<dbReference type="SUPFAM" id="SSF54277">
    <property type="entry name" value="CAD &amp; PB1 domains"/>
    <property type="match status" value="1"/>
</dbReference>
<evidence type="ECO:0000256" key="3">
    <source>
        <dbReference type="ARBA" id="ARBA00022443"/>
    </source>
</evidence>
<dbReference type="Ensembl" id="ENSORLT00015011445.1">
    <property type="protein sequence ID" value="ENSORLP00015002200.1"/>
    <property type="gene ID" value="ENSORLG00015002819.1"/>
</dbReference>
<dbReference type="SUPFAM" id="SSF48452">
    <property type="entry name" value="TPR-like"/>
    <property type="match status" value="1"/>
</dbReference>
<reference evidence="9 10" key="2">
    <citation type="submission" date="2017-04" db="EMBL/GenBank/DDBJ databases">
        <title>CpG methylation of centromeres and impact of large insertions on vertebrate speciation.</title>
        <authorList>
            <person name="Ichikawa K."/>
            <person name="Yoshimura J."/>
            <person name="Morishita S."/>
        </authorList>
    </citation>
    <scope>NUCLEOTIDE SEQUENCE</scope>
    <source>
        <strain evidence="9 10">HSOK</strain>
    </source>
</reference>